<evidence type="ECO:0000313" key="2">
    <source>
        <dbReference type="EMBL" id="GFH56415.1"/>
    </source>
</evidence>
<comment type="caution">
    <text evidence="2">The sequence shown here is derived from an EMBL/GenBank/DDBJ whole genome shotgun (WGS) entry which is preliminary data.</text>
</comment>
<evidence type="ECO:0000313" key="3">
    <source>
        <dbReference type="Proteomes" id="UP001054902"/>
    </source>
</evidence>
<evidence type="ECO:0000256" key="1">
    <source>
        <dbReference type="SAM" id="SignalP"/>
    </source>
</evidence>
<feature type="signal peptide" evidence="1">
    <location>
        <begin position="1"/>
        <end position="18"/>
    </location>
</feature>
<feature type="chain" id="PRO_5042242713" description="PS II complex 12 kDa extrinsic protein" evidence="1">
    <location>
        <begin position="19"/>
        <end position="112"/>
    </location>
</feature>
<organism evidence="2 3">
    <name type="scientific">Chaetoceros tenuissimus</name>
    <dbReference type="NCBI Taxonomy" id="426638"/>
    <lineage>
        <taxon>Eukaryota</taxon>
        <taxon>Sar</taxon>
        <taxon>Stramenopiles</taxon>
        <taxon>Ochrophyta</taxon>
        <taxon>Bacillariophyta</taxon>
        <taxon>Coscinodiscophyceae</taxon>
        <taxon>Chaetocerotophycidae</taxon>
        <taxon>Chaetocerotales</taxon>
        <taxon>Chaetocerotaceae</taxon>
        <taxon>Chaetoceros</taxon>
    </lineage>
</organism>
<proteinExistence type="predicted"/>
<dbReference type="EMBL" id="BLLK01000052">
    <property type="protein sequence ID" value="GFH56415.1"/>
    <property type="molecule type" value="Genomic_DNA"/>
</dbReference>
<dbReference type="Proteomes" id="UP001054902">
    <property type="component" value="Unassembled WGS sequence"/>
</dbReference>
<keyword evidence="3" id="KW-1185">Reference proteome</keyword>
<dbReference type="AlphaFoldDB" id="A0AAD3D488"/>
<sequence length="112" mass="12883">MRIPLLLLLLSSTLYVQAAPSSIRGGSATNTIPRLMDIKSIDLQLTDDDDIRQYRHDVNVGALPASYFEEKLLASQHQDMDEVSYYADDDEIRAIEMQEYERNGSRRYEAVW</sequence>
<name>A0AAD3D488_9STRA</name>
<gene>
    <name evidence="2" type="ORF">CTEN210_12891</name>
</gene>
<protein>
    <recommendedName>
        <fullName evidence="4">PS II complex 12 kDa extrinsic protein</fullName>
    </recommendedName>
</protein>
<evidence type="ECO:0008006" key="4">
    <source>
        <dbReference type="Google" id="ProtNLM"/>
    </source>
</evidence>
<keyword evidence="1" id="KW-0732">Signal</keyword>
<reference evidence="2 3" key="1">
    <citation type="journal article" date="2021" name="Sci. Rep.">
        <title>The genome of the diatom Chaetoceros tenuissimus carries an ancient integrated fragment of an extant virus.</title>
        <authorList>
            <person name="Hongo Y."/>
            <person name="Kimura K."/>
            <person name="Takaki Y."/>
            <person name="Yoshida Y."/>
            <person name="Baba S."/>
            <person name="Kobayashi G."/>
            <person name="Nagasaki K."/>
            <person name="Hano T."/>
            <person name="Tomaru Y."/>
        </authorList>
    </citation>
    <scope>NUCLEOTIDE SEQUENCE [LARGE SCALE GENOMIC DNA]</scope>
    <source>
        <strain evidence="2 3">NIES-3715</strain>
    </source>
</reference>
<accession>A0AAD3D488</accession>